<dbReference type="Gene3D" id="3.30.1330.40">
    <property type="entry name" value="RutC-like"/>
    <property type="match status" value="1"/>
</dbReference>
<reference evidence="2 3" key="1">
    <citation type="journal article" date="2013" name="Genome Announc.">
        <title>Draft Genome Sequence of Sphingobium quisquiliarum Strain P25T, a Novel Hexachlorocyclohexane (HCH)-Degrading Bacterium Isolated from an HCH Dumpsite.</title>
        <authorList>
            <person name="Kumar Singh A."/>
            <person name="Sangwan N."/>
            <person name="Sharma A."/>
            <person name="Gupta V."/>
            <person name="Khurana J.P."/>
            <person name="Lal R."/>
        </authorList>
    </citation>
    <scope>NUCLEOTIDE SEQUENCE [LARGE SCALE GENOMIC DNA]</scope>
    <source>
        <strain evidence="2 3">P25</strain>
    </source>
</reference>
<dbReference type="RefSeq" id="WP_021239473.1">
    <property type="nucleotide sequence ID" value="NZ_ATHO01000149.1"/>
</dbReference>
<keyword evidence="3" id="KW-1185">Reference proteome</keyword>
<gene>
    <name evidence="2" type="ORF">L288_17140</name>
</gene>
<keyword evidence="1" id="KW-0732">Signal</keyword>
<feature type="chain" id="PRO_5004575561" description="Endonuclease" evidence="1">
    <location>
        <begin position="20"/>
        <end position="155"/>
    </location>
</feature>
<evidence type="ECO:0000313" key="2">
    <source>
        <dbReference type="EMBL" id="EQB01946.1"/>
    </source>
</evidence>
<dbReference type="PROSITE" id="PS51257">
    <property type="entry name" value="PROKAR_LIPOPROTEIN"/>
    <property type="match status" value="1"/>
</dbReference>
<dbReference type="PATRIC" id="fig|1329909.3.peg.3305"/>
<dbReference type="PANTHER" id="PTHR11803">
    <property type="entry name" value="2-IMINOBUTANOATE/2-IMINOPROPANOATE DEAMINASE RIDA"/>
    <property type="match status" value="1"/>
</dbReference>
<dbReference type="PANTHER" id="PTHR11803:SF59">
    <property type="entry name" value="ENDORIBONUCLEASE"/>
    <property type="match status" value="1"/>
</dbReference>
<name>T0GDV1_9SPHN</name>
<proteinExistence type="predicted"/>
<evidence type="ECO:0000256" key="1">
    <source>
        <dbReference type="SAM" id="SignalP"/>
    </source>
</evidence>
<dbReference type="GO" id="GO:0019239">
    <property type="term" value="F:deaminase activity"/>
    <property type="evidence" value="ECO:0007669"/>
    <property type="project" value="TreeGrafter"/>
</dbReference>
<dbReference type="GO" id="GO:0005829">
    <property type="term" value="C:cytosol"/>
    <property type="evidence" value="ECO:0007669"/>
    <property type="project" value="TreeGrafter"/>
</dbReference>
<feature type="signal peptide" evidence="1">
    <location>
        <begin position="1"/>
        <end position="19"/>
    </location>
</feature>
<organism evidence="2 3">
    <name type="scientific">Sphingobium quisquiliarum P25</name>
    <dbReference type="NCBI Taxonomy" id="1329909"/>
    <lineage>
        <taxon>Bacteria</taxon>
        <taxon>Pseudomonadati</taxon>
        <taxon>Pseudomonadota</taxon>
        <taxon>Alphaproteobacteria</taxon>
        <taxon>Sphingomonadales</taxon>
        <taxon>Sphingomonadaceae</taxon>
        <taxon>Sphingobium</taxon>
    </lineage>
</organism>
<dbReference type="Proteomes" id="UP000015525">
    <property type="component" value="Unassembled WGS sequence"/>
</dbReference>
<sequence>MTKIFTTIFALTLACGAQAAEVTRKGAPAAPVSRVVTVPADYETLYFAGVLADLKPGEPVPDTEAQTTTVLEKLKTYLGEEGLTFADVVMMRVYLAPDKATGKADSVGMNRAYRRYFGTAEQPNKPARVTARLAGLFGPALVEIEVQAVRPVKGN</sequence>
<comment type="caution">
    <text evidence="2">The sequence shown here is derived from an EMBL/GenBank/DDBJ whole genome shotgun (WGS) entry which is preliminary data.</text>
</comment>
<dbReference type="InterPro" id="IPR006175">
    <property type="entry name" value="YjgF/YER057c/UK114"/>
</dbReference>
<evidence type="ECO:0008006" key="4">
    <source>
        <dbReference type="Google" id="ProtNLM"/>
    </source>
</evidence>
<accession>T0GDV1</accession>
<dbReference type="SUPFAM" id="SSF55298">
    <property type="entry name" value="YjgF-like"/>
    <property type="match status" value="1"/>
</dbReference>
<dbReference type="InterPro" id="IPR035959">
    <property type="entry name" value="RutC-like_sf"/>
</dbReference>
<dbReference type="AlphaFoldDB" id="T0GDV1"/>
<protein>
    <recommendedName>
        <fullName evidence="4">Endonuclease</fullName>
    </recommendedName>
</protein>
<dbReference type="EMBL" id="ATHO01000149">
    <property type="protein sequence ID" value="EQB01946.1"/>
    <property type="molecule type" value="Genomic_DNA"/>
</dbReference>
<dbReference type="Pfam" id="PF01042">
    <property type="entry name" value="Ribonuc_L-PSP"/>
    <property type="match status" value="1"/>
</dbReference>
<evidence type="ECO:0000313" key="3">
    <source>
        <dbReference type="Proteomes" id="UP000015525"/>
    </source>
</evidence>